<sequence>MTKEAFPAIRWALAIAGAAALSFTAGPAAAKVAQVSDSGFVIQHAQMVAASPAEVWQLLLRPAKWWDSDHTWSGDAANLTIDPRAGGCFCELLPSKDSPRAAPRGTVEHMRVVYVEEPRVLRMVGALGPLQGDAVTGTLTFQLKPAEKGTAIMMEYVVGGFLRVPMAQMSGGVDGVLAQQLAGLVARLGGAVAIDAPAKGKGKAKSAPAAEPAAEAPVGEAPVPDLFDLPAENAPADAPDGEPTEQPVQGNPNLPSGR</sequence>
<keyword evidence="3" id="KW-0732">Signal</keyword>
<proteinExistence type="inferred from homology"/>
<feature type="signal peptide" evidence="3">
    <location>
        <begin position="1"/>
        <end position="30"/>
    </location>
</feature>
<dbReference type="Pfam" id="PF08327">
    <property type="entry name" value="AHSA1"/>
    <property type="match status" value="1"/>
</dbReference>
<dbReference type="CDD" id="cd07814">
    <property type="entry name" value="SRPBCC_CalC_Aha1-like"/>
    <property type="match status" value="1"/>
</dbReference>
<name>A0A918PH93_9SPHN</name>
<evidence type="ECO:0000256" key="2">
    <source>
        <dbReference type="SAM" id="MobiDB-lite"/>
    </source>
</evidence>
<dbReference type="Gene3D" id="3.30.530.20">
    <property type="match status" value="1"/>
</dbReference>
<dbReference type="Proteomes" id="UP000648075">
    <property type="component" value="Unassembled WGS sequence"/>
</dbReference>
<evidence type="ECO:0000256" key="3">
    <source>
        <dbReference type="SAM" id="SignalP"/>
    </source>
</evidence>
<dbReference type="AlphaFoldDB" id="A0A918PH93"/>
<comment type="caution">
    <text evidence="5">The sequence shown here is derived from an EMBL/GenBank/DDBJ whole genome shotgun (WGS) entry which is preliminary data.</text>
</comment>
<feature type="compositionally biased region" description="Polar residues" evidence="2">
    <location>
        <begin position="246"/>
        <end position="258"/>
    </location>
</feature>
<organism evidence="5 6">
    <name type="scientific">Novosphingobium colocasiae</name>
    <dbReference type="NCBI Taxonomy" id="1256513"/>
    <lineage>
        <taxon>Bacteria</taxon>
        <taxon>Pseudomonadati</taxon>
        <taxon>Pseudomonadota</taxon>
        <taxon>Alphaproteobacteria</taxon>
        <taxon>Sphingomonadales</taxon>
        <taxon>Sphingomonadaceae</taxon>
        <taxon>Novosphingobium</taxon>
    </lineage>
</organism>
<accession>A0A918PH93</accession>
<dbReference type="SUPFAM" id="SSF55961">
    <property type="entry name" value="Bet v1-like"/>
    <property type="match status" value="1"/>
</dbReference>
<reference evidence="5" key="1">
    <citation type="journal article" date="2014" name="Int. J. Syst. Evol. Microbiol.">
        <title>Complete genome sequence of Corynebacterium casei LMG S-19264T (=DSM 44701T), isolated from a smear-ripened cheese.</title>
        <authorList>
            <consortium name="US DOE Joint Genome Institute (JGI-PGF)"/>
            <person name="Walter F."/>
            <person name="Albersmeier A."/>
            <person name="Kalinowski J."/>
            <person name="Ruckert C."/>
        </authorList>
    </citation>
    <scope>NUCLEOTIDE SEQUENCE</scope>
    <source>
        <strain evidence="5">KCTC 32255</strain>
    </source>
</reference>
<comment type="similarity">
    <text evidence="1">Belongs to the AHA1 family.</text>
</comment>
<feature type="chain" id="PRO_5036973880" description="Activator of Hsp90 ATPase homologue 1/2-like C-terminal domain-containing protein" evidence="3">
    <location>
        <begin position="31"/>
        <end position="258"/>
    </location>
</feature>
<gene>
    <name evidence="5" type="ORF">GCM10011614_25670</name>
</gene>
<evidence type="ECO:0000313" key="6">
    <source>
        <dbReference type="Proteomes" id="UP000648075"/>
    </source>
</evidence>
<evidence type="ECO:0000259" key="4">
    <source>
        <dbReference type="Pfam" id="PF08327"/>
    </source>
</evidence>
<evidence type="ECO:0000313" key="5">
    <source>
        <dbReference type="EMBL" id="GGZ09595.1"/>
    </source>
</evidence>
<feature type="region of interest" description="Disordered" evidence="2">
    <location>
        <begin position="198"/>
        <end position="258"/>
    </location>
</feature>
<feature type="domain" description="Activator of Hsp90 ATPase homologue 1/2-like C-terminal" evidence="4">
    <location>
        <begin position="50"/>
        <end position="185"/>
    </location>
</feature>
<dbReference type="InterPro" id="IPR013538">
    <property type="entry name" value="ASHA1/2-like_C"/>
</dbReference>
<protein>
    <recommendedName>
        <fullName evidence="4">Activator of Hsp90 ATPase homologue 1/2-like C-terminal domain-containing protein</fullName>
    </recommendedName>
</protein>
<feature type="compositionally biased region" description="Low complexity" evidence="2">
    <location>
        <begin position="198"/>
        <end position="224"/>
    </location>
</feature>
<dbReference type="InterPro" id="IPR023393">
    <property type="entry name" value="START-like_dom_sf"/>
</dbReference>
<dbReference type="RefSeq" id="WP_189621614.1">
    <property type="nucleotide sequence ID" value="NZ_BMZA01000010.1"/>
</dbReference>
<evidence type="ECO:0000256" key="1">
    <source>
        <dbReference type="ARBA" id="ARBA00006817"/>
    </source>
</evidence>
<reference evidence="5" key="2">
    <citation type="submission" date="2020-09" db="EMBL/GenBank/DDBJ databases">
        <authorList>
            <person name="Sun Q."/>
            <person name="Kim S."/>
        </authorList>
    </citation>
    <scope>NUCLEOTIDE SEQUENCE</scope>
    <source>
        <strain evidence="5">KCTC 32255</strain>
    </source>
</reference>
<dbReference type="EMBL" id="BMZA01000010">
    <property type="protein sequence ID" value="GGZ09595.1"/>
    <property type="molecule type" value="Genomic_DNA"/>
</dbReference>
<keyword evidence="6" id="KW-1185">Reference proteome</keyword>